<dbReference type="PANTHER" id="PTHR10192">
    <property type="entry name" value="MOLYBDOPTERIN BIOSYNTHESIS PROTEIN"/>
    <property type="match status" value="1"/>
</dbReference>
<dbReference type="InterPro" id="IPR036688">
    <property type="entry name" value="MoeA_C_domain_IV_sf"/>
</dbReference>
<dbReference type="Pfam" id="PF03453">
    <property type="entry name" value="MoeA_N"/>
    <property type="match status" value="1"/>
</dbReference>
<evidence type="ECO:0000256" key="4">
    <source>
        <dbReference type="ARBA" id="ARBA00022505"/>
    </source>
</evidence>
<gene>
    <name evidence="9" type="ORF">GCM10009767_10550</name>
</gene>
<dbReference type="EMBL" id="BAAAOA010000011">
    <property type="protein sequence ID" value="GAA1753390.1"/>
    <property type="molecule type" value="Genomic_DNA"/>
</dbReference>
<comment type="catalytic activity">
    <reaction evidence="6">
        <text>adenylyl-molybdopterin + molybdate = Mo-molybdopterin + AMP + H(+)</text>
        <dbReference type="Rhea" id="RHEA:35047"/>
        <dbReference type="ChEBI" id="CHEBI:15378"/>
        <dbReference type="ChEBI" id="CHEBI:36264"/>
        <dbReference type="ChEBI" id="CHEBI:62727"/>
        <dbReference type="ChEBI" id="CHEBI:71302"/>
        <dbReference type="ChEBI" id="CHEBI:456215"/>
        <dbReference type="EC" id="2.10.1.1"/>
    </reaction>
</comment>
<accession>A0ABP4WI19</accession>
<keyword evidence="7" id="KW-0479">Metal-binding</keyword>
<organism evidence="9 10">
    <name type="scientific">Kocuria aegyptia</name>
    <dbReference type="NCBI Taxonomy" id="330943"/>
    <lineage>
        <taxon>Bacteria</taxon>
        <taxon>Bacillati</taxon>
        <taxon>Actinomycetota</taxon>
        <taxon>Actinomycetes</taxon>
        <taxon>Micrococcales</taxon>
        <taxon>Micrococcaceae</taxon>
        <taxon>Kocuria</taxon>
    </lineage>
</organism>
<evidence type="ECO:0000256" key="6">
    <source>
        <dbReference type="ARBA" id="ARBA00047317"/>
    </source>
</evidence>
<evidence type="ECO:0000256" key="2">
    <source>
        <dbReference type="ARBA" id="ARBA00005046"/>
    </source>
</evidence>
<dbReference type="SMART" id="SM00852">
    <property type="entry name" value="MoCF_biosynth"/>
    <property type="match status" value="1"/>
</dbReference>
<dbReference type="InterPro" id="IPR001453">
    <property type="entry name" value="MoaB/Mog_dom"/>
</dbReference>
<comment type="caution">
    <text evidence="9">The sequence shown here is derived from an EMBL/GenBank/DDBJ whole genome shotgun (WGS) entry which is preliminary data.</text>
</comment>
<dbReference type="Gene3D" id="3.90.105.10">
    <property type="entry name" value="Molybdopterin biosynthesis moea protein, domain 2"/>
    <property type="match status" value="1"/>
</dbReference>
<sequence length="427" mass="43545">MVPILPGRVRPGTYAGGMSRHAQHPVRSVDEHRRAVMDALRGLRNRTETVPLAAALGRVLATDLVAPLSLQPFDNSQMDGFAIRAADTRAAPGEDGRTSFVVVAPVPAGHAPGPLAPGEAAPVMTGAPLPAGADAVVPVEESLPGGFPAPGTRLRLPAHQQAGRFVRRAGEDVAAGDTALTAGQRLTPARIGLAAALGCAELTVRARPRAVLYTTGDEVVAPGAPRGPAQIFDANAAILRAQLVEAGVEVVGAHLVSDDAGAFAARLAEDTERPPDFFVSSGGVSEGAYEVVRQVLAPHGEFVHVAMQPGGPQGLATPGGVPFVCLPGNPVSTLVSFEMFLRPALTETVGAPAPRARRTGPLAEAVRPLPGRAQVRRAVWDGTAVRMAGGAGSHLLAAAARANALALVPAGGAELPAGTPVELVLLD</sequence>
<dbReference type="InterPro" id="IPR036425">
    <property type="entry name" value="MoaB/Mog-like_dom_sf"/>
</dbReference>
<evidence type="ECO:0000256" key="5">
    <source>
        <dbReference type="ARBA" id="ARBA00023150"/>
    </source>
</evidence>
<dbReference type="InterPro" id="IPR005111">
    <property type="entry name" value="MoeA_C_domain_IV"/>
</dbReference>
<dbReference type="SUPFAM" id="SSF53218">
    <property type="entry name" value="Molybdenum cofactor biosynthesis proteins"/>
    <property type="match status" value="1"/>
</dbReference>
<dbReference type="PANTHER" id="PTHR10192:SF5">
    <property type="entry name" value="GEPHYRIN"/>
    <property type="match status" value="1"/>
</dbReference>
<evidence type="ECO:0000256" key="1">
    <source>
        <dbReference type="ARBA" id="ARBA00002901"/>
    </source>
</evidence>
<dbReference type="Gene3D" id="2.40.340.10">
    <property type="entry name" value="MoeA, C-terminal, domain IV"/>
    <property type="match status" value="1"/>
</dbReference>
<dbReference type="Pfam" id="PF03454">
    <property type="entry name" value="MoeA_C"/>
    <property type="match status" value="1"/>
</dbReference>
<dbReference type="InterPro" id="IPR038987">
    <property type="entry name" value="MoeA-like"/>
</dbReference>
<keyword evidence="7" id="KW-0460">Magnesium</keyword>
<dbReference type="Gene3D" id="3.40.980.10">
    <property type="entry name" value="MoaB/Mog-like domain"/>
    <property type="match status" value="1"/>
</dbReference>
<evidence type="ECO:0000256" key="3">
    <source>
        <dbReference type="ARBA" id="ARBA00010763"/>
    </source>
</evidence>
<comment type="function">
    <text evidence="1 7">Catalyzes the insertion of molybdate into adenylated molybdopterin with the concomitant release of AMP.</text>
</comment>
<evidence type="ECO:0000256" key="7">
    <source>
        <dbReference type="RuleBase" id="RU365090"/>
    </source>
</evidence>
<evidence type="ECO:0000313" key="10">
    <source>
        <dbReference type="Proteomes" id="UP001501204"/>
    </source>
</evidence>
<feature type="domain" description="MoaB/Mog" evidence="8">
    <location>
        <begin position="211"/>
        <end position="347"/>
    </location>
</feature>
<comment type="pathway">
    <text evidence="2 7">Cofactor biosynthesis; molybdopterin biosynthesis.</text>
</comment>
<dbReference type="Pfam" id="PF00994">
    <property type="entry name" value="MoCF_biosynth"/>
    <property type="match status" value="1"/>
</dbReference>
<comment type="similarity">
    <text evidence="3 7">Belongs to the MoeA family.</text>
</comment>
<keyword evidence="4 7" id="KW-0500">Molybdenum</keyword>
<keyword evidence="5 7" id="KW-0501">Molybdenum cofactor biosynthesis</keyword>
<proteinExistence type="inferred from homology"/>
<dbReference type="InterPro" id="IPR005110">
    <property type="entry name" value="MoeA_linker/N"/>
</dbReference>
<comment type="cofactor">
    <cofactor evidence="7">
        <name>Mg(2+)</name>
        <dbReference type="ChEBI" id="CHEBI:18420"/>
    </cofactor>
</comment>
<dbReference type="InterPro" id="IPR036135">
    <property type="entry name" value="MoeA_linker/N_sf"/>
</dbReference>
<dbReference type="CDD" id="cd00887">
    <property type="entry name" value="MoeA"/>
    <property type="match status" value="1"/>
</dbReference>
<dbReference type="SUPFAM" id="SSF63882">
    <property type="entry name" value="MoeA N-terminal region -like"/>
    <property type="match status" value="1"/>
</dbReference>
<reference evidence="10" key="1">
    <citation type="journal article" date="2019" name="Int. J. Syst. Evol. Microbiol.">
        <title>The Global Catalogue of Microorganisms (GCM) 10K type strain sequencing project: providing services to taxonomists for standard genome sequencing and annotation.</title>
        <authorList>
            <consortium name="The Broad Institute Genomics Platform"/>
            <consortium name="The Broad Institute Genome Sequencing Center for Infectious Disease"/>
            <person name="Wu L."/>
            <person name="Ma J."/>
        </authorList>
    </citation>
    <scope>NUCLEOTIDE SEQUENCE [LARGE SCALE GENOMIC DNA]</scope>
    <source>
        <strain evidence="10">JCM 14735</strain>
    </source>
</reference>
<protein>
    <recommendedName>
        <fullName evidence="7">Molybdopterin molybdenumtransferase</fullName>
        <ecNumber evidence="7">2.10.1.1</ecNumber>
    </recommendedName>
</protein>
<dbReference type="EC" id="2.10.1.1" evidence="7"/>
<keyword evidence="10" id="KW-1185">Reference proteome</keyword>
<dbReference type="Gene3D" id="2.170.190.11">
    <property type="entry name" value="Molybdopterin biosynthesis moea protein, domain 3"/>
    <property type="match status" value="1"/>
</dbReference>
<keyword evidence="7" id="KW-0808">Transferase</keyword>
<dbReference type="SUPFAM" id="SSF63867">
    <property type="entry name" value="MoeA C-terminal domain-like"/>
    <property type="match status" value="1"/>
</dbReference>
<evidence type="ECO:0000259" key="8">
    <source>
        <dbReference type="SMART" id="SM00852"/>
    </source>
</evidence>
<dbReference type="NCBIfam" id="NF045515">
    <property type="entry name" value="Glp_gephyrin"/>
    <property type="match status" value="1"/>
</dbReference>
<evidence type="ECO:0000313" key="9">
    <source>
        <dbReference type="EMBL" id="GAA1753390.1"/>
    </source>
</evidence>
<name>A0ABP4WI19_9MICC</name>
<dbReference type="Proteomes" id="UP001501204">
    <property type="component" value="Unassembled WGS sequence"/>
</dbReference>